<dbReference type="GO" id="GO:0016874">
    <property type="term" value="F:ligase activity"/>
    <property type="evidence" value="ECO:0007669"/>
    <property type="project" value="UniProtKB-UniRule"/>
</dbReference>
<dbReference type="Pfam" id="PF01300">
    <property type="entry name" value="Sua5_yciO_yrdC"/>
    <property type="match status" value="1"/>
</dbReference>
<dbReference type="InterPro" id="IPR011125">
    <property type="entry name" value="Znf_HypF"/>
</dbReference>
<evidence type="ECO:0000259" key="12">
    <source>
        <dbReference type="PROSITE" id="PS51163"/>
    </source>
</evidence>
<accession>A0AA43Q142</accession>
<dbReference type="Gene3D" id="3.30.420.360">
    <property type="match status" value="1"/>
</dbReference>
<dbReference type="InterPro" id="IPR001792">
    <property type="entry name" value="Acylphosphatase-like_dom"/>
</dbReference>
<dbReference type="PANTHER" id="PTHR42959">
    <property type="entry name" value="CARBAMOYLTRANSFERASE"/>
    <property type="match status" value="1"/>
</dbReference>
<dbReference type="InterPro" id="IPR055128">
    <property type="entry name" value="HypF_C_2"/>
</dbReference>
<dbReference type="InterPro" id="IPR006070">
    <property type="entry name" value="Sua5-like_dom"/>
</dbReference>
<proteinExistence type="inferred from homology"/>
<dbReference type="Gene3D" id="3.30.110.120">
    <property type="match status" value="1"/>
</dbReference>
<comment type="pathway">
    <text evidence="1 9">Protein modification; [NiFe] hydrogenase maturation.</text>
</comment>
<dbReference type="InterPro" id="IPR017945">
    <property type="entry name" value="DHBP_synth_RibB-like_a/b_dom"/>
</dbReference>
<dbReference type="Gene3D" id="3.90.870.50">
    <property type="match status" value="1"/>
</dbReference>
<feature type="domain" description="Acylphosphatase-like" evidence="11">
    <location>
        <begin position="1"/>
        <end position="82"/>
    </location>
</feature>
<keyword evidence="5" id="KW-0863">Zinc-finger</keyword>
<evidence type="ECO:0000259" key="11">
    <source>
        <dbReference type="PROSITE" id="PS51160"/>
    </source>
</evidence>
<dbReference type="NCBIfam" id="TIGR00143">
    <property type="entry name" value="hypF"/>
    <property type="match status" value="1"/>
</dbReference>
<dbReference type="SUPFAM" id="SSF53067">
    <property type="entry name" value="Actin-like ATPase domain"/>
    <property type="match status" value="1"/>
</dbReference>
<dbReference type="InterPro" id="IPR036046">
    <property type="entry name" value="Acylphosphatase-like_dom_sf"/>
</dbReference>
<evidence type="ECO:0000256" key="8">
    <source>
        <dbReference type="ARBA" id="ARBA00072168"/>
    </source>
</evidence>
<dbReference type="GO" id="GO:0008270">
    <property type="term" value="F:zinc ion binding"/>
    <property type="evidence" value="ECO:0007669"/>
    <property type="project" value="UniProtKB-KW"/>
</dbReference>
<evidence type="ECO:0000256" key="6">
    <source>
        <dbReference type="ARBA" id="ARBA00022833"/>
    </source>
</evidence>
<protein>
    <recommendedName>
        <fullName evidence="8 9">Carbamoyltransferase HypF</fullName>
        <ecNumber evidence="9">6.2.-.-</ecNumber>
    </recommendedName>
</protein>
<dbReference type="InterPro" id="IPR041440">
    <property type="entry name" value="HypF_C"/>
</dbReference>
<feature type="active site" evidence="10">
    <location>
        <position position="11"/>
    </location>
</feature>
<comment type="catalytic activity">
    <reaction evidence="7 9">
        <text>C-terminal L-cysteinyl-[HypE protein] + carbamoyl phosphate + ATP + H2O = C-terminal S-carboxamide-L-cysteinyl-[HypE protein] + AMP + phosphate + diphosphate + H(+)</text>
        <dbReference type="Rhea" id="RHEA:55636"/>
        <dbReference type="Rhea" id="RHEA-COMP:14247"/>
        <dbReference type="Rhea" id="RHEA-COMP:14392"/>
        <dbReference type="ChEBI" id="CHEBI:15377"/>
        <dbReference type="ChEBI" id="CHEBI:15378"/>
        <dbReference type="ChEBI" id="CHEBI:30616"/>
        <dbReference type="ChEBI" id="CHEBI:33019"/>
        <dbReference type="ChEBI" id="CHEBI:43474"/>
        <dbReference type="ChEBI" id="CHEBI:58228"/>
        <dbReference type="ChEBI" id="CHEBI:76913"/>
        <dbReference type="ChEBI" id="CHEBI:139126"/>
        <dbReference type="ChEBI" id="CHEBI:456215"/>
    </reaction>
</comment>
<dbReference type="InterPro" id="IPR043129">
    <property type="entry name" value="ATPase_NBD"/>
</dbReference>
<keyword evidence="4" id="KW-0479">Metal-binding</keyword>
<evidence type="ECO:0000256" key="10">
    <source>
        <dbReference type="PROSITE-ProRule" id="PRU00520"/>
    </source>
</evidence>
<dbReference type="GO" id="GO:0051604">
    <property type="term" value="P:protein maturation"/>
    <property type="evidence" value="ECO:0007669"/>
    <property type="project" value="TreeGrafter"/>
</dbReference>
<dbReference type="InterPro" id="IPR004421">
    <property type="entry name" value="Carbamoyltransferase_HypF"/>
</dbReference>
<dbReference type="AlphaFoldDB" id="A0AA43Q142"/>
<evidence type="ECO:0000256" key="7">
    <source>
        <dbReference type="ARBA" id="ARBA00048220"/>
    </source>
</evidence>
<keyword evidence="10" id="KW-0378">Hydrolase</keyword>
<comment type="caution">
    <text evidence="13">The sequence shown here is derived from an EMBL/GenBank/DDBJ whole genome shotgun (WGS) entry which is preliminary data.</text>
</comment>
<dbReference type="PROSITE" id="PS51160">
    <property type="entry name" value="ACYLPHOSPHATASE_3"/>
    <property type="match status" value="1"/>
</dbReference>
<evidence type="ECO:0000256" key="9">
    <source>
        <dbReference type="PIRNR" id="PIRNR006256"/>
    </source>
</evidence>
<keyword evidence="14" id="KW-1185">Reference proteome</keyword>
<evidence type="ECO:0000256" key="4">
    <source>
        <dbReference type="ARBA" id="ARBA00022723"/>
    </source>
</evidence>
<dbReference type="Pfam" id="PF00708">
    <property type="entry name" value="Acylphosphatase"/>
    <property type="match status" value="1"/>
</dbReference>
<organism evidence="13 14">
    <name type="scientific">Candidatus Methylobacter titanis</name>
    <dbReference type="NCBI Taxonomy" id="3053457"/>
    <lineage>
        <taxon>Bacteria</taxon>
        <taxon>Pseudomonadati</taxon>
        <taxon>Pseudomonadota</taxon>
        <taxon>Gammaproteobacteria</taxon>
        <taxon>Methylococcales</taxon>
        <taxon>Methylococcaceae</taxon>
        <taxon>Methylobacter</taxon>
    </lineage>
</organism>
<comment type="function">
    <text evidence="9">Involved in the maturation of [NiFe] hydrogenases. Along with HypE, it catalyzes the synthesis of the CN ligands of the active site iron of [NiFe]-hydrogenases. HypF functions as a carbamoyl transferase using carbamoylphosphate as a substrate and transferring the carboxamido moiety in an ATP-dependent reaction to the thiolate of the C-terminal cysteine of HypE yielding a protein-S-carboxamide.</text>
</comment>
<evidence type="ECO:0000256" key="2">
    <source>
        <dbReference type="ARBA" id="ARBA00008097"/>
    </source>
</evidence>
<reference evidence="13" key="1">
    <citation type="submission" date="2023-01" db="EMBL/GenBank/DDBJ databases">
        <title>Biogeochemical cycle of methane in antarctic sediments.</title>
        <authorList>
            <person name="Roldan D.M."/>
            <person name="Menes R.J."/>
        </authorList>
    </citation>
    <scope>NUCLEOTIDE SEQUENCE [LARGE SCALE GENOMIC DNA]</scope>
    <source>
        <strain evidence="13">K-2018 MAG008</strain>
    </source>
</reference>
<dbReference type="GO" id="GO:0003725">
    <property type="term" value="F:double-stranded RNA binding"/>
    <property type="evidence" value="ECO:0007669"/>
    <property type="project" value="InterPro"/>
</dbReference>
<evidence type="ECO:0000256" key="3">
    <source>
        <dbReference type="ARBA" id="ARBA00022598"/>
    </source>
</evidence>
<dbReference type="GO" id="GO:0016743">
    <property type="term" value="F:carboxyl- or carbamoyltransferase activity"/>
    <property type="evidence" value="ECO:0007669"/>
    <property type="project" value="UniProtKB-UniRule"/>
</dbReference>
<dbReference type="InterPro" id="IPR051060">
    <property type="entry name" value="Carbamoyltrans_HypF-like"/>
</dbReference>
<evidence type="ECO:0000313" key="14">
    <source>
        <dbReference type="Proteomes" id="UP001160519"/>
    </source>
</evidence>
<dbReference type="Pfam" id="PF07503">
    <property type="entry name" value="zf-HYPF"/>
    <property type="match status" value="2"/>
</dbReference>
<name>A0AA43Q142_9GAMM</name>
<dbReference type="SUPFAM" id="SSF55821">
    <property type="entry name" value="YrdC/RibB"/>
    <property type="match status" value="1"/>
</dbReference>
<dbReference type="Proteomes" id="UP001160519">
    <property type="component" value="Unassembled WGS sequence"/>
</dbReference>
<comment type="similarity">
    <text evidence="2 9">Belongs to the carbamoyltransferase HypF family.</text>
</comment>
<dbReference type="GO" id="GO:0003998">
    <property type="term" value="F:acylphosphatase activity"/>
    <property type="evidence" value="ECO:0007669"/>
    <property type="project" value="UniProtKB-EC"/>
</dbReference>
<dbReference type="EC" id="6.2.-.-" evidence="9"/>
<comment type="catalytic activity">
    <reaction evidence="10">
        <text>an acyl phosphate + H2O = a carboxylate + phosphate + H(+)</text>
        <dbReference type="Rhea" id="RHEA:14965"/>
        <dbReference type="ChEBI" id="CHEBI:15377"/>
        <dbReference type="ChEBI" id="CHEBI:15378"/>
        <dbReference type="ChEBI" id="CHEBI:29067"/>
        <dbReference type="ChEBI" id="CHEBI:43474"/>
        <dbReference type="ChEBI" id="CHEBI:59918"/>
        <dbReference type="EC" id="3.6.1.7"/>
    </reaction>
</comment>
<gene>
    <name evidence="13" type="primary">hypF</name>
    <name evidence="13" type="ORF">PSU93_01635</name>
</gene>
<evidence type="ECO:0000313" key="13">
    <source>
        <dbReference type="EMBL" id="MDI1229833.1"/>
    </source>
</evidence>
<dbReference type="PROSITE" id="PS51163">
    <property type="entry name" value="YRDC"/>
    <property type="match status" value="1"/>
</dbReference>
<dbReference type="FunFam" id="3.30.420.40:FF:000124">
    <property type="entry name" value="Carbamoyltransferase HypF"/>
    <property type="match status" value="1"/>
</dbReference>
<dbReference type="PANTHER" id="PTHR42959:SF1">
    <property type="entry name" value="CARBAMOYLTRANSFERASE HYPF"/>
    <property type="match status" value="1"/>
</dbReference>
<keyword evidence="6" id="KW-0862">Zinc</keyword>
<feature type="active site" evidence="10">
    <location>
        <position position="29"/>
    </location>
</feature>
<dbReference type="EMBL" id="JAQSDF010000002">
    <property type="protein sequence ID" value="MDI1229833.1"/>
    <property type="molecule type" value="Genomic_DNA"/>
</dbReference>
<feature type="domain" description="YrdC-like" evidence="12">
    <location>
        <begin position="193"/>
        <end position="391"/>
    </location>
</feature>
<dbReference type="Pfam" id="PF22521">
    <property type="entry name" value="HypF_C_2"/>
    <property type="match status" value="1"/>
</dbReference>
<dbReference type="SUPFAM" id="SSF54975">
    <property type="entry name" value="Acylphosphatase/BLUF domain-like"/>
    <property type="match status" value="1"/>
</dbReference>
<dbReference type="Pfam" id="PF17788">
    <property type="entry name" value="HypF_C"/>
    <property type="match status" value="1"/>
</dbReference>
<dbReference type="Gene3D" id="3.30.420.40">
    <property type="match status" value="1"/>
</dbReference>
<dbReference type="PIRSF" id="PIRSF006256">
    <property type="entry name" value="CMPcnvr_hdrg_mat"/>
    <property type="match status" value="1"/>
</dbReference>
<evidence type="ECO:0000256" key="1">
    <source>
        <dbReference type="ARBA" id="ARBA00004711"/>
    </source>
</evidence>
<keyword evidence="3 13" id="KW-0436">Ligase</keyword>
<sequence>MKGFVQGLGFRPFIVRLARQHQQKGSIANTNGGVTVDIEGLPKQQQDFIDSLNNRLPPHAKIESITITSEPLADFDNFQITASTSDGEQSAFVLPDIATCPDCIRDIFDPASRYYHYPFTSCCHCGPRYSIMIRQPYDRSQTSMAAFITCSDCGRDYQNIDNRRYHAQTIACPECGPSLSLLGESGNLLAEKHDALIAAIQQLRAGKIVAIKGIGGYQLLVDATNQQAVERLRLRKHRPQKPFALMVADLATAQQLCIINNLEQQALSSAAAPIVLLKAKSCGGEFIRPKATEVAPTSAVAPGSNLLGIMLAYSPLHHLLLNKDSGLHTLVATSGNRQNEPICINEDQALTRLSGIADYVLSHNRPILRPLDDSVVRLINDKITVLRRARGYTPLPLTLKTAMPETLAVGGQLKNTIAISHGKHIILSQHLGDLDMDATQQQFQATLTDLQKFYQIAPTRIMHDLHSGYASSLFAANLGQKTHPVQHHYAHALSCMAEHGLEPPALGICWDGSGLGTDNTLWGGEFLLINSQGFERYAHFAPFSLPGAHKAMQEPRRAALGLLYEAFGSCVFEREDLPFSAQELKLLRPALSRQLNCPRTTSVGRLFDAVASLLGLCHINQHEGQAAMALEMSATSSASDQHYDFRIEYTTPIVIDWKITLEQLLEDIAHSPVELIAAKFHNTLAEIIVAIARQAGQKTVLLSGGCFQNAYLTTKAAKRLKSDGFAVYCHENIPPNDGGLALGQLLAAKYIG</sequence>
<evidence type="ECO:0000256" key="5">
    <source>
        <dbReference type="ARBA" id="ARBA00022771"/>
    </source>
</evidence>